<dbReference type="Proteomes" id="UP000192042">
    <property type="component" value="Chromosome I"/>
</dbReference>
<keyword evidence="6" id="KW-1185">Reference proteome</keyword>
<dbReference type="STRING" id="1325564.NSJP_0385"/>
<organism evidence="5 6">
    <name type="scientific">Nitrospira japonica</name>
    <dbReference type="NCBI Taxonomy" id="1325564"/>
    <lineage>
        <taxon>Bacteria</taxon>
        <taxon>Pseudomonadati</taxon>
        <taxon>Nitrospirota</taxon>
        <taxon>Nitrospiria</taxon>
        <taxon>Nitrospirales</taxon>
        <taxon>Nitrospiraceae</taxon>
        <taxon>Nitrospira</taxon>
    </lineage>
</organism>
<proteinExistence type="predicted"/>
<dbReference type="KEGG" id="nja:NSJP_0385"/>
<evidence type="ECO:0000259" key="4">
    <source>
        <dbReference type="Pfam" id="PF07992"/>
    </source>
</evidence>
<name>A0A1W1I0Q3_9BACT</name>
<evidence type="ECO:0000256" key="1">
    <source>
        <dbReference type="ARBA" id="ARBA00022630"/>
    </source>
</evidence>
<dbReference type="Gene3D" id="3.50.50.60">
    <property type="entry name" value="FAD/NAD(P)-binding domain"/>
    <property type="match status" value="2"/>
</dbReference>
<dbReference type="InterPro" id="IPR036188">
    <property type="entry name" value="FAD/NAD-bd_sf"/>
</dbReference>
<evidence type="ECO:0000256" key="2">
    <source>
        <dbReference type="ARBA" id="ARBA00023002"/>
    </source>
</evidence>
<sequence>MYDVIIIGGSYAGLAAALQLVRARRHVLIVDAGQRRNRFAHGSHGFLGQDGQPPAAIAAKGRSEVLAYPTVTWREALATEARSVSDGFVVRTGSDEHRAKRLILATGVVDELPAISGLADRWGKQVFSCPYCDGYELGMGRLGVLATGVASTRFALLISEWAGVGKTTFFINGAVEPEAEQLAALASRHIEVERGEVVEVAGNEPVLELRLGNGRSSILDGLFLLPHTRLNGPFAEQLGCEVEMGPHGPLYRTDETKETTVAGVFACGDAALTMPSVAFAVADGVRAGKSTHQSLVFGSVKKEETKTQRDSDGALPEPNP</sequence>
<evidence type="ECO:0000313" key="5">
    <source>
        <dbReference type="EMBL" id="SLM46557.1"/>
    </source>
</evidence>
<evidence type="ECO:0000313" key="6">
    <source>
        <dbReference type="Proteomes" id="UP000192042"/>
    </source>
</evidence>
<dbReference type="AlphaFoldDB" id="A0A1W1I0Q3"/>
<protein>
    <submittedName>
        <fullName evidence="5">Thioredoxin reductase</fullName>
    </submittedName>
</protein>
<feature type="region of interest" description="Disordered" evidence="3">
    <location>
        <begin position="299"/>
        <end position="320"/>
    </location>
</feature>
<accession>A0A1W1I0Q3</accession>
<evidence type="ECO:0000256" key="3">
    <source>
        <dbReference type="SAM" id="MobiDB-lite"/>
    </source>
</evidence>
<dbReference type="InterPro" id="IPR050097">
    <property type="entry name" value="Ferredoxin-NADP_redctase_2"/>
</dbReference>
<dbReference type="Pfam" id="PF07992">
    <property type="entry name" value="Pyr_redox_2"/>
    <property type="match status" value="1"/>
</dbReference>
<dbReference type="SUPFAM" id="SSF51905">
    <property type="entry name" value="FAD/NAD(P)-binding domain"/>
    <property type="match status" value="1"/>
</dbReference>
<keyword evidence="1" id="KW-0285">Flavoprotein</keyword>
<dbReference type="EMBL" id="LT828648">
    <property type="protein sequence ID" value="SLM46557.1"/>
    <property type="molecule type" value="Genomic_DNA"/>
</dbReference>
<dbReference type="OrthoDB" id="9786503at2"/>
<dbReference type="GO" id="GO:0016491">
    <property type="term" value="F:oxidoreductase activity"/>
    <property type="evidence" value="ECO:0007669"/>
    <property type="project" value="UniProtKB-KW"/>
</dbReference>
<reference evidence="5 6" key="1">
    <citation type="submission" date="2017-03" db="EMBL/GenBank/DDBJ databases">
        <authorList>
            <person name="Afonso C.L."/>
            <person name="Miller P.J."/>
            <person name="Scott M.A."/>
            <person name="Spackman E."/>
            <person name="Goraichik I."/>
            <person name="Dimitrov K.M."/>
            <person name="Suarez D.L."/>
            <person name="Swayne D.E."/>
        </authorList>
    </citation>
    <scope>NUCLEOTIDE SEQUENCE [LARGE SCALE GENOMIC DNA]</scope>
    <source>
        <strain evidence="5">Genome sequencing of Nitrospira japonica strain NJ11</strain>
    </source>
</reference>
<feature type="domain" description="FAD/NAD(P)-binding" evidence="4">
    <location>
        <begin position="2"/>
        <end position="284"/>
    </location>
</feature>
<dbReference type="PANTHER" id="PTHR48105">
    <property type="entry name" value="THIOREDOXIN REDUCTASE 1-RELATED-RELATED"/>
    <property type="match status" value="1"/>
</dbReference>
<feature type="compositionally biased region" description="Basic and acidic residues" evidence="3">
    <location>
        <begin position="300"/>
        <end position="312"/>
    </location>
</feature>
<dbReference type="PRINTS" id="PR00469">
    <property type="entry name" value="PNDRDTASEII"/>
</dbReference>
<dbReference type="RefSeq" id="WP_080885222.1">
    <property type="nucleotide sequence ID" value="NZ_LT828648.1"/>
</dbReference>
<keyword evidence="2" id="KW-0560">Oxidoreductase</keyword>
<dbReference type="PRINTS" id="PR00368">
    <property type="entry name" value="FADPNR"/>
</dbReference>
<dbReference type="InterPro" id="IPR023753">
    <property type="entry name" value="FAD/NAD-binding_dom"/>
</dbReference>
<gene>
    <name evidence="5" type="ORF">NSJP_0385</name>
</gene>